<gene>
    <name evidence="1" type="ORF">SAZU_1676</name>
</gene>
<dbReference type="RefSeq" id="WP_059416256.1">
    <property type="nucleotide sequence ID" value="NZ_DF968221.1"/>
</dbReference>
<dbReference type="PATRIC" id="fig|146537.3.peg.1764"/>
<accession>A0A0K8PHS1</accession>
<evidence type="ECO:0000313" key="1">
    <source>
        <dbReference type="EMBL" id="GAP46939.1"/>
    </source>
</evidence>
<dbReference type="EMBL" id="DF968221">
    <property type="protein sequence ID" value="GAP46939.1"/>
    <property type="molecule type" value="Genomic_DNA"/>
</dbReference>
<name>A0A0K8PHS1_STRAJ</name>
<dbReference type="OrthoDB" id="9971877at2"/>
<organism evidence="1 2">
    <name type="scientific">Streptomyces azureus</name>
    <dbReference type="NCBI Taxonomy" id="146537"/>
    <lineage>
        <taxon>Bacteria</taxon>
        <taxon>Bacillati</taxon>
        <taxon>Actinomycetota</taxon>
        <taxon>Actinomycetes</taxon>
        <taxon>Kitasatosporales</taxon>
        <taxon>Streptomycetaceae</taxon>
        <taxon>Streptomyces</taxon>
    </lineage>
</organism>
<reference evidence="1" key="1">
    <citation type="journal article" date="2015" name="Genome Announc.">
        <title>Draft Genome Sequence of Thiostrepton-Producing Streptomyces azureus ATCC 14921.</title>
        <authorList>
            <person name="Sakihara K."/>
            <person name="Maeda J."/>
            <person name="Tashiro K."/>
            <person name="Fujino Y."/>
            <person name="Kuhara S."/>
            <person name="Ohshima T."/>
            <person name="Ogata S."/>
            <person name="Doi K."/>
        </authorList>
    </citation>
    <scope>NUCLEOTIDE SEQUENCE [LARGE SCALE GENOMIC DNA]</scope>
    <source>
        <strain evidence="1">ATCC14921</strain>
    </source>
</reference>
<dbReference type="AlphaFoldDB" id="A0A0K8PHS1"/>
<sequence>MTNNPTRVLNQTIALGDNPDSIHYDQHDGHAFIALGGIQIALSLTSQAALDKLATITAQAAADNRARTLRQVA</sequence>
<protein>
    <submittedName>
        <fullName evidence="1">Uncharacterized protein</fullName>
    </submittedName>
</protein>
<keyword evidence="2" id="KW-1185">Reference proteome</keyword>
<dbReference type="Proteomes" id="UP000053859">
    <property type="component" value="Unassembled WGS sequence"/>
</dbReference>
<proteinExistence type="predicted"/>
<evidence type="ECO:0000313" key="2">
    <source>
        <dbReference type="Proteomes" id="UP000053859"/>
    </source>
</evidence>